<dbReference type="InterPro" id="IPR029063">
    <property type="entry name" value="SAM-dependent_MTases_sf"/>
</dbReference>
<dbReference type="InterPro" id="IPR013630">
    <property type="entry name" value="Methyltransf_Zn-bd_dom_put"/>
</dbReference>
<dbReference type="PANTHER" id="PTHR43861">
    <property type="entry name" value="TRANS-ACONITATE 2-METHYLTRANSFERASE-RELATED"/>
    <property type="match status" value="1"/>
</dbReference>
<evidence type="ECO:0000313" key="3">
    <source>
        <dbReference type="EMBL" id="KPQ41964.1"/>
    </source>
</evidence>
<dbReference type="InterPro" id="IPR038576">
    <property type="entry name" value="Methyltransf_Zn-bd_dom_put_sf"/>
</dbReference>
<proteinExistence type="predicted"/>
<dbReference type="AlphaFoldDB" id="A0A0P8ACW1"/>
<sequence length="406" mass="45906">MNSCNLCEGKQLYKLIDFGAHPIAHDYLKTPSNDEYVHPVTLYFCETCGHIQLINPIPPDLLYENYVCLSSWKHQPHIPRLARIIEELNDIKKTSTILEVGSNDGRFLQVLKEHGYKKIIGMEPAHDAQIAAGQKGVITIPSYFNKKTAEGFVENYGHCDLFISRQMLEHINDLKDFHDAMDVVLSPGGFVVFEVPNFNCSLDTLDYTLWEEHVNYFTLETLTRFLAYSGIKIIHSEKILFSGEALIVIGKKVDIPLEPPKDYMEALRAKAINYSKSWPKFRNAFIKYLDDHKTAGGKVAVYGAGARVNSLINFVGLGPYIEFIVDDQQEKQGLFVPGSNLPILSGDALEKYSIDLCLLAVNTESEEKAISKHPEFIKKGGKFISVLPPSELLPHFWKRLIEESKI</sequence>
<name>A0A0P8ACW1_9EURY</name>
<dbReference type="Pfam" id="PF08421">
    <property type="entry name" value="Methyltransf_13"/>
    <property type="match status" value="1"/>
</dbReference>
<dbReference type="Pfam" id="PF13489">
    <property type="entry name" value="Methyltransf_23"/>
    <property type="match status" value="1"/>
</dbReference>
<dbReference type="Pfam" id="PF08484">
    <property type="entry name" value="Methyltransf_14"/>
    <property type="match status" value="1"/>
</dbReference>
<comment type="caution">
    <text evidence="3">The sequence shown here is derived from an EMBL/GenBank/DDBJ whole genome shotgun (WGS) entry which is preliminary data.</text>
</comment>
<accession>A0A0P8ACW1</accession>
<dbReference type="SUPFAM" id="SSF53335">
    <property type="entry name" value="S-adenosyl-L-methionine-dependent methyltransferases"/>
    <property type="match status" value="1"/>
</dbReference>
<dbReference type="Gene3D" id="3.40.50.150">
    <property type="entry name" value="Vaccinia Virus protein VP39"/>
    <property type="match status" value="1"/>
</dbReference>
<feature type="domain" description="Methyltransferase putative zinc binding" evidence="1">
    <location>
        <begin position="4"/>
        <end position="63"/>
    </location>
</feature>
<dbReference type="Gene3D" id="3.40.50.720">
    <property type="entry name" value="NAD(P)-binding Rossmann-like Domain"/>
    <property type="match status" value="1"/>
</dbReference>
<reference evidence="3 4" key="1">
    <citation type="submission" date="2015-09" db="EMBL/GenBank/DDBJ databases">
        <title>A metagenomics-based metabolic model of nitrate-dependent anaerobic oxidation of methane by Methanoperedens-like archaea.</title>
        <authorList>
            <person name="Arshad A."/>
            <person name="Speth D.R."/>
            <person name="De Graaf R.M."/>
            <person name="Op Den Camp H.J."/>
            <person name="Jetten M.S."/>
            <person name="Welte C.U."/>
        </authorList>
    </citation>
    <scope>NUCLEOTIDE SEQUENCE [LARGE SCALE GENOMIC DNA]</scope>
</reference>
<dbReference type="PANTHER" id="PTHR43861:SF5">
    <property type="entry name" value="BLL5978 PROTEIN"/>
    <property type="match status" value="1"/>
</dbReference>
<dbReference type="InterPro" id="IPR013691">
    <property type="entry name" value="MeTrfase_14"/>
</dbReference>
<evidence type="ECO:0000259" key="1">
    <source>
        <dbReference type="Pfam" id="PF08421"/>
    </source>
</evidence>
<organism evidence="3 4">
    <name type="scientific">Candidatus Methanoperedens nitratireducens</name>
    <dbReference type="NCBI Taxonomy" id="1392998"/>
    <lineage>
        <taxon>Archaea</taxon>
        <taxon>Methanobacteriati</taxon>
        <taxon>Methanobacteriota</taxon>
        <taxon>Stenosarchaea group</taxon>
        <taxon>Methanomicrobia</taxon>
        <taxon>Methanosarcinales</taxon>
        <taxon>ANME-2 cluster</taxon>
        <taxon>Candidatus Methanoperedentaceae</taxon>
        <taxon>Candidatus Methanoperedens</taxon>
    </lineage>
</organism>
<feature type="domain" description="C-methyltransferase" evidence="2">
    <location>
        <begin position="273"/>
        <end position="388"/>
    </location>
</feature>
<evidence type="ECO:0000313" key="4">
    <source>
        <dbReference type="Proteomes" id="UP000050360"/>
    </source>
</evidence>
<dbReference type="Proteomes" id="UP000050360">
    <property type="component" value="Unassembled WGS sequence"/>
</dbReference>
<protein>
    <submittedName>
        <fullName evidence="3">Uncharacterized protein</fullName>
    </submittedName>
</protein>
<evidence type="ECO:0000259" key="2">
    <source>
        <dbReference type="Pfam" id="PF08484"/>
    </source>
</evidence>
<dbReference type="EMBL" id="LKCM01000281">
    <property type="protein sequence ID" value="KPQ41964.1"/>
    <property type="molecule type" value="Genomic_DNA"/>
</dbReference>
<gene>
    <name evidence="3" type="ORF">MPEBLZ_03490</name>
</gene>
<dbReference type="Gene3D" id="6.20.50.110">
    <property type="entry name" value="Methyltransferase, zinc-binding domain"/>
    <property type="match status" value="1"/>
</dbReference>